<dbReference type="AlphaFoldDB" id="A0A6C0DQM2"/>
<organism evidence="1">
    <name type="scientific">viral metagenome</name>
    <dbReference type="NCBI Taxonomy" id="1070528"/>
    <lineage>
        <taxon>unclassified sequences</taxon>
        <taxon>metagenomes</taxon>
        <taxon>organismal metagenomes</taxon>
    </lineage>
</organism>
<name>A0A6C0DQM2_9ZZZZ</name>
<protein>
    <submittedName>
        <fullName evidence="1">Uncharacterized protein</fullName>
    </submittedName>
</protein>
<sequence length="404" mass="47596">MTKDVMIEFVDAHFHKLPNHKKPPKFSQKSRQFLGTLLHSIKQAKHSIETDADAFSASATFTDDLPIGYNYEYFPEEIKTRIHQMKRHCCNMSFQIHNRHYEIAIVYENKSRTEIISCLKKIKIWLTVAQQYAPERCSQKMNIYIYFTDILKTLPTTRGTNIDQSHANTAFTTQCKKVTELNLYREEEWFKVFIHETFHNMGLDFSEQDTPATDKHILKLFPIQCDVRLYETYCETWAELLNILVTVVFFSNKNAGGENLIRKVEKMVYLEQVFSIFQMVKVLRHYGLQYEDLIDKTEMSHNLRMTRYKETTNAFSYYVLTSICLYNMEAFLQFCIDQNGESLRFGAISSKKGENIQGVIRDYCNFVETHYKTPVFLEDIRQVEKWTTGVPPWVAKTMRMSLFG</sequence>
<dbReference type="EMBL" id="MN739649">
    <property type="protein sequence ID" value="QHT18179.1"/>
    <property type="molecule type" value="Genomic_DNA"/>
</dbReference>
<evidence type="ECO:0000313" key="1">
    <source>
        <dbReference type="EMBL" id="QHT18179.1"/>
    </source>
</evidence>
<proteinExistence type="predicted"/>
<reference evidence="1" key="1">
    <citation type="journal article" date="2020" name="Nature">
        <title>Giant virus diversity and host interactions through global metagenomics.</title>
        <authorList>
            <person name="Schulz F."/>
            <person name="Roux S."/>
            <person name="Paez-Espino D."/>
            <person name="Jungbluth S."/>
            <person name="Walsh D.A."/>
            <person name="Denef V.J."/>
            <person name="McMahon K.D."/>
            <person name="Konstantinidis K.T."/>
            <person name="Eloe-Fadrosh E.A."/>
            <person name="Kyrpides N.C."/>
            <person name="Woyke T."/>
        </authorList>
    </citation>
    <scope>NUCLEOTIDE SEQUENCE</scope>
    <source>
        <strain evidence="1">GVMAG-M-3300023174-3</strain>
    </source>
</reference>
<accession>A0A6C0DQM2</accession>